<dbReference type="PROSITE" id="PS50041">
    <property type="entry name" value="C_TYPE_LECTIN_2"/>
    <property type="match status" value="1"/>
</dbReference>
<dbReference type="InterPro" id="IPR016187">
    <property type="entry name" value="CTDL_fold"/>
</dbReference>
<dbReference type="InterPro" id="IPR001304">
    <property type="entry name" value="C-type_lectin-like"/>
</dbReference>
<dbReference type="KEGG" id="bgt:106053219"/>
<dbReference type="SUPFAM" id="SSF56436">
    <property type="entry name" value="C-type lectin-like"/>
    <property type="match status" value="1"/>
</dbReference>
<dbReference type="InterPro" id="IPR050801">
    <property type="entry name" value="Ca-Dep_Lectins_ImmuneDev"/>
</dbReference>
<dbReference type="VEuPathDB" id="VectorBase:BGLAX_036211"/>
<evidence type="ECO:0000313" key="4">
    <source>
        <dbReference type="Proteomes" id="UP000076420"/>
    </source>
</evidence>
<evidence type="ECO:0000256" key="1">
    <source>
        <dbReference type="ARBA" id="ARBA00023157"/>
    </source>
</evidence>
<accession>A0A2C9LEG8</accession>
<gene>
    <name evidence="3" type="primary">106053219</name>
</gene>
<dbReference type="InterPro" id="IPR016186">
    <property type="entry name" value="C-type_lectin-like/link_sf"/>
</dbReference>
<dbReference type="EnsemblMetazoa" id="BGLB030202-RA">
    <property type="protein sequence ID" value="BGLB030202-PA"/>
    <property type="gene ID" value="BGLB030202"/>
</dbReference>
<organism evidence="3 4">
    <name type="scientific">Biomphalaria glabrata</name>
    <name type="common">Bloodfluke planorb</name>
    <name type="synonym">Freshwater snail</name>
    <dbReference type="NCBI Taxonomy" id="6526"/>
    <lineage>
        <taxon>Eukaryota</taxon>
        <taxon>Metazoa</taxon>
        <taxon>Spiralia</taxon>
        <taxon>Lophotrochozoa</taxon>
        <taxon>Mollusca</taxon>
        <taxon>Gastropoda</taxon>
        <taxon>Heterobranchia</taxon>
        <taxon>Euthyneura</taxon>
        <taxon>Panpulmonata</taxon>
        <taxon>Hygrophila</taxon>
        <taxon>Lymnaeoidea</taxon>
        <taxon>Planorbidae</taxon>
        <taxon>Biomphalaria</taxon>
    </lineage>
</organism>
<evidence type="ECO:0000259" key="2">
    <source>
        <dbReference type="PROSITE" id="PS50041"/>
    </source>
</evidence>
<dbReference type="OrthoDB" id="6285913at2759"/>
<dbReference type="AlphaFoldDB" id="A0A2C9LEG8"/>
<sequence length="139" mass="15886">MSVACRKNPDFGQVFYESARMCLFWSNDTKTFADAKADCEARGARLGVFQGADKMAILTSQLKTWSSDIWIGLDDIQNEGTFVWHDGTVLEKKDYYPLYFDKVNPDDFENNQDCVQFWQAGGKLDDDSCSKSKNYVCEK</sequence>
<evidence type="ECO:0000313" key="3">
    <source>
        <dbReference type="EnsemblMetazoa" id="BGLB030202-PA"/>
    </source>
</evidence>
<dbReference type="VEuPathDB" id="VectorBase:BGLB030202"/>
<feature type="domain" description="C-type lectin" evidence="2">
    <location>
        <begin position="18"/>
        <end position="138"/>
    </location>
</feature>
<protein>
    <recommendedName>
        <fullName evidence="2">C-type lectin domain-containing protein</fullName>
    </recommendedName>
</protein>
<dbReference type="PANTHER" id="PTHR22801:SF63">
    <property type="entry name" value="C-TYPE LECTIN DOMAIN-CONTAINING PROTEIN"/>
    <property type="match status" value="1"/>
</dbReference>
<dbReference type="PROSITE" id="PS00615">
    <property type="entry name" value="C_TYPE_LECTIN_1"/>
    <property type="match status" value="1"/>
</dbReference>
<dbReference type="Gene3D" id="3.10.100.10">
    <property type="entry name" value="Mannose-Binding Protein A, subunit A"/>
    <property type="match status" value="1"/>
</dbReference>
<dbReference type="Proteomes" id="UP000076420">
    <property type="component" value="Unassembled WGS sequence"/>
</dbReference>
<keyword evidence="1" id="KW-1015">Disulfide bond</keyword>
<dbReference type="STRING" id="6526.A0A2C9LEG8"/>
<proteinExistence type="predicted"/>
<dbReference type="SMART" id="SM00034">
    <property type="entry name" value="CLECT"/>
    <property type="match status" value="1"/>
</dbReference>
<name>A0A2C9LEG8_BIOGL</name>
<reference evidence="3" key="1">
    <citation type="submission" date="2020-05" db="UniProtKB">
        <authorList>
            <consortium name="EnsemblMetazoa"/>
        </authorList>
    </citation>
    <scope>IDENTIFICATION</scope>
    <source>
        <strain evidence="3">BB02</strain>
    </source>
</reference>
<dbReference type="InterPro" id="IPR018378">
    <property type="entry name" value="C-type_lectin_CS"/>
</dbReference>
<dbReference type="PANTHER" id="PTHR22801">
    <property type="entry name" value="LITHOSTATHINE"/>
    <property type="match status" value="1"/>
</dbReference>
<dbReference type="Pfam" id="PF00059">
    <property type="entry name" value="Lectin_C"/>
    <property type="match status" value="1"/>
</dbReference>